<dbReference type="STRING" id="1797529.A2570_01230"/>
<comment type="caution">
    <text evidence="2">The sequence shown here is derived from an EMBL/GenBank/DDBJ whole genome shotgun (WGS) entry which is preliminary data.</text>
</comment>
<feature type="transmembrane region" description="Helical" evidence="1">
    <location>
        <begin position="56"/>
        <end position="78"/>
    </location>
</feature>
<evidence type="ECO:0000313" key="3">
    <source>
        <dbReference type="Proteomes" id="UP000178570"/>
    </source>
</evidence>
<protein>
    <recommendedName>
        <fullName evidence="4">Transglycosylase SLT domain-containing protein</fullName>
    </recommendedName>
</protein>
<keyword evidence="1" id="KW-0812">Transmembrane</keyword>
<reference evidence="2 3" key="1">
    <citation type="journal article" date="2016" name="Nat. Commun.">
        <title>Thousands of microbial genomes shed light on interconnected biogeochemical processes in an aquifer system.</title>
        <authorList>
            <person name="Anantharaman K."/>
            <person name="Brown C.T."/>
            <person name="Hug L.A."/>
            <person name="Sharon I."/>
            <person name="Castelle C.J."/>
            <person name="Probst A.J."/>
            <person name="Thomas B.C."/>
            <person name="Singh A."/>
            <person name="Wilkins M.J."/>
            <person name="Karaoz U."/>
            <person name="Brodie E.L."/>
            <person name="Williams K.H."/>
            <person name="Hubbard S.S."/>
            <person name="Banfield J.F."/>
        </authorList>
    </citation>
    <scope>NUCLEOTIDE SEQUENCE [LARGE SCALE GENOMIC DNA]</scope>
</reference>
<sequence length="564" mass="62743">MKSLKNSWAKYLVVLLVCVFGLFIVNRIGFAVFEWEVPLPLTPQGQALDNPTIDSLFLYIYNFGLGLGAVLAFIRLTMAGIAWGSQNAGIGAKADAMEIIKNAIFGLLLLLFSWVILNTINPQLVSPNVSVLDKNTGQSIKGDSPTQLTAAFKWPSKRGIGSALQHVSQFLIKVKPDIIEKLEYAFNLRKILICPTLNSSLDEVCAKDCTRANFPCDYYQAKCSGQEPPNIVPGCPLPEDPMCIDAKTGLPMTEAQFCMLVWDWFPMFPDLSCGSYLKNSMDAVLPGNNLNGYKEYIKQAGAYFGIDPRIIATLMTSESEELVPRLLTAQQVEDFAAPGGYINVVRQRSGQGKKEHIETWCDPNWAGATGHVSITIKSCNITGTPAQKCTWDSYCKFRGAANNIRDNDWTYKPNPSNILDGFAMTAKISRWIMDGEGIPNGLLNDTLHYKVWNFSSCPNREELLMWKPPIMNPIVFYAIGHVYYGDSISDNGLVPRFLDSSQLEIDTSGLGDWILVNYEKITKVRNLFALLWANAGLGEYKPTESSTTPTVGDFLWWYYDTHSS</sequence>
<organism evidence="2 3">
    <name type="scientific">Candidatus Brennerbacteria bacterium RIFOXYD1_FULL_41_16</name>
    <dbReference type="NCBI Taxonomy" id="1797529"/>
    <lineage>
        <taxon>Bacteria</taxon>
        <taxon>Candidatus Brenneribacteriota</taxon>
    </lineage>
</organism>
<feature type="transmembrane region" description="Helical" evidence="1">
    <location>
        <begin position="12"/>
        <end position="33"/>
    </location>
</feature>
<dbReference type="EMBL" id="MHHY01000006">
    <property type="protein sequence ID" value="OGY40738.1"/>
    <property type="molecule type" value="Genomic_DNA"/>
</dbReference>
<evidence type="ECO:0000256" key="1">
    <source>
        <dbReference type="SAM" id="Phobius"/>
    </source>
</evidence>
<proteinExistence type="predicted"/>
<evidence type="ECO:0008006" key="4">
    <source>
        <dbReference type="Google" id="ProtNLM"/>
    </source>
</evidence>
<name>A0A1G1XL57_9BACT</name>
<keyword evidence="1" id="KW-0472">Membrane</keyword>
<dbReference type="Proteomes" id="UP000178570">
    <property type="component" value="Unassembled WGS sequence"/>
</dbReference>
<keyword evidence="1" id="KW-1133">Transmembrane helix</keyword>
<evidence type="ECO:0000313" key="2">
    <source>
        <dbReference type="EMBL" id="OGY40738.1"/>
    </source>
</evidence>
<accession>A0A1G1XL57</accession>
<dbReference type="AlphaFoldDB" id="A0A1G1XL57"/>
<feature type="transmembrane region" description="Helical" evidence="1">
    <location>
        <begin position="99"/>
        <end position="117"/>
    </location>
</feature>
<gene>
    <name evidence="2" type="ORF">A2570_01230</name>
</gene>